<proteinExistence type="predicted"/>
<accession>A0A6J4N4C7</accession>
<dbReference type="AlphaFoldDB" id="A0A6J4N4C7"/>
<sequence length="45" mass="4820">MAILQSLTAFLLLFIYFFSCVYTGYYSDPVPAALKAEGVAGGGRP</sequence>
<gene>
    <name evidence="1" type="ORF">AVDCRST_MAG84-4736</name>
</gene>
<evidence type="ECO:0000313" key="1">
    <source>
        <dbReference type="EMBL" id="CAA9376165.1"/>
    </source>
</evidence>
<reference evidence="1" key="1">
    <citation type="submission" date="2020-02" db="EMBL/GenBank/DDBJ databases">
        <authorList>
            <person name="Meier V. D."/>
        </authorList>
    </citation>
    <scope>NUCLEOTIDE SEQUENCE</scope>
    <source>
        <strain evidence="1">AVDCRST_MAG84</strain>
    </source>
</reference>
<name>A0A6J4N4C7_9CYAN</name>
<organism evidence="1">
    <name type="scientific">uncultured Microcoleus sp</name>
    <dbReference type="NCBI Taxonomy" id="259945"/>
    <lineage>
        <taxon>Bacteria</taxon>
        <taxon>Bacillati</taxon>
        <taxon>Cyanobacteriota</taxon>
        <taxon>Cyanophyceae</taxon>
        <taxon>Oscillatoriophycideae</taxon>
        <taxon>Oscillatoriales</taxon>
        <taxon>Microcoleaceae</taxon>
        <taxon>Microcoleus</taxon>
        <taxon>environmental samples</taxon>
    </lineage>
</organism>
<protein>
    <submittedName>
        <fullName evidence="1">Uncharacterized protein</fullName>
    </submittedName>
</protein>
<dbReference type="EMBL" id="CADCTZ010001035">
    <property type="protein sequence ID" value="CAA9376165.1"/>
    <property type="molecule type" value="Genomic_DNA"/>
</dbReference>